<dbReference type="PANTHER" id="PTHR10322">
    <property type="entry name" value="DNA POLYMERASE CATALYTIC SUBUNIT"/>
    <property type="match status" value="1"/>
</dbReference>
<comment type="caution">
    <text evidence="8">The sequence shown here is derived from an EMBL/GenBank/DDBJ whole genome shotgun (WGS) entry which is preliminary data.</text>
</comment>
<dbReference type="GO" id="GO:0003887">
    <property type="term" value="F:DNA-directed DNA polymerase activity"/>
    <property type="evidence" value="ECO:0007669"/>
    <property type="project" value="UniProtKB-KW"/>
</dbReference>
<evidence type="ECO:0000256" key="3">
    <source>
        <dbReference type="ARBA" id="ARBA00022695"/>
    </source>
</evidence>
<dbReference type="InterPro" id="IPR050240">
    <property type="entry name" value="DNA_pol_type-B"/>
</dbReference>
<sequence>MVISTRVPENIEKVKYSGVYIFPPKKVIKSGRPVMGLDFASLYPRKKKQHLEKMISSAKESGKRIPERLNLEYLSVCFDYDYWDSKQKALKVYINTFYGEAGNSLSPIFLCELACETTMAKKYNLNLVTKFISKKGFRIKYENTDSLYLICPDRYYEKCNEAFFREKLSKRAYWTEMMAYEEILFPICFTGKKKYFGVEHEDVVNFKLKNLFMKGIDTVKQSKFQLLKFIREKIMRVAIDINNMRLIHIIVKDTFREAGNKKWDFNEFIVMWT</sequence>
<dbReference type="SUPFAM" id="SSF56672">
    <property type="entry name" value="DNA/RNA polymerases"/>
    <property type="match status" value="1"/>
</dbReference>
<organism evidence="8 9">
    <name type="scientific">Funneliformis geosporum</name>
    <dbReference type="NCBI Taxonomy" id="1117311"/>
    <lineage>
        <taxon>Eukaryota</taxon>
        <taxon>Fungi</taxon>
        <taxon>Fungi incertae sedis</taxon>
        <taxon>Mucoromycota</taxon>
        <taxon>Glomeromycotina</taxon>
        <taxon>Glomeromycetes</taxon>
        <taxon>Glomerales</taxon>
        <taxon>Glomeraceae</taxon>
        <taxon>Funneliformis</taxon>
    </lineage>
</organism>
<keyword evidence="5" id="KW-0238">DNA-binding</keyword>
<evidence type="ECO:0000259" key="7">
    <source>
        <dbReference type="Pfam" id="PF00136"/>
    </source>
</evidence>
<reference evidence="8" key="1">
    <citation type="submission" date="2022-08" db="EMBL/GenBank/DDBJ databases">
        <authorList>
            <person name="Kallberg Y."/>
            <person name="Tangrot J."/>
            <person name="Rosling A."/>
        </authorList>
    </citation>
    <scope>NUCLEOTIDE SEQUENCE</scope>
    <source>
        <strain evidence="8">Wild A</strain>
    </source>
</reference>
<dbReference type="InterPro" id="IPR023211">
    <property type="entry name" value="DNA_pol_palm_dom_sf"/>
</dbReference>
<dbReference type="InterPro" id="IPR006134">
    <property type="entry name" value="DNA-dir_DNA_pol_B_multi_dom"/>
</dbReference>
<dbReference type="InterPro" id="IPR043502">
    <property type="entry name" value="DNA/RNA_pol_sf"/>
</dbReference>
<feature type="domain" description="DNA-directed DNA polymerase family B multifunctional" evidence="7">
    <location>
        <begin position="79"/>
        <end position="246"/>
    </location>
</feature>
<accession>A0A9W4SW12</accession>
<dbReference type="PANTHER" id="PTHR10322:SF23">
    <property type="entry name" value="DNA POLYMERASE DELTA CATALYTIC SUBUNIT"/>
    <property type="match status" value="1"/>
</dbReference>
<comment type="catalytic activity">
    <reaction evidence="6">
        <text>DNA(n) + a 2'-deoxyribonucleoside 5'-triphosphate = DNA(n+1) + diphosphate</text>
        <dbReference type="Rhea" id="RHEA:22508"/>
        <dbReference type="Rhea" id="RHEA-COMP:17339"/>
        <dbReference type="Rhea" id="RHEA-COMP:17340"/>
        <dbReference type="ChEBI" id="CHEBI:33019"/>
        <dbReference type="ChEBI" id="CHEBI:61560"/>
        <dbReference type="ChEBI" id="CHEBI:173112"/>
        <dbReference type="EC" id="2.7.7.7"/>
    </reaction>
</comment>
<dbReference type="AlphaFoldDB" id="A0A9W4SW12"/>
<keyword evidence="2" id="KW-0808">Transferase</keyword>
<name>A0A9W4SW12_9GLOM</name>
<gene>
    <name evidence="8" type="ORF">FWILDA_LOCUS12055</name>
</gene>
<evidence type="ECO:0000256" key="5">
    <source>
        <dbReference type="ARBA" id="ARBA00023125"/>
    </source>
</evidence>
<keyword evidence="4" id="KW-0239">DNA-directed DNA polymerase</keyword>
<dbReference type="GO" id="GO:0006261">
    <property type="term" value="P:DNA-templated DNA replication"/>
    <property type="evidence" value="ECO:0007669"/>
    <property type="project" value="TreeGrafter"/>
</dbReference>
<dbReference type="InterPro" id="IPR042087">
    <property type="entry name" value="DNA_pol_B_thumb"/>
</dbReference>
<dbReference type="Gene3D" id="3.90.1600.10">
    <property type="entry name" value="Palm domain of DNA polymerase"/>
    <property type="match status" value="1"/>
</dbReference>
<dbReference type="OrthoDB" id="2386615at2759"/>
<evidence type="ECO:0000256" key="1">
    <source>
        <dbReference type="ARBA" id="ARBA00012417"/>
    </source>
</evidence>
<keyword evidence="9" id="KW-1185">Reference proteome</keyword>
<proteinExistence type="predicted"/>
<dbReference type="GO" id="GO:0003677">
    <property type="term" value="F:DNA binding"/>
    <property type="evidence" value="ECO:0007669"/>
    <property type="project" value="UniProtKB-KW"/>
</dbReference>
<dbReference type="EMBL" id="CAMKVN010003703">
    <property type="protein sequence ID" value="CAI2185394.1"/>
    <property type="molecule type" value="Genomic_DNA"/>
</dbReference>
<evidence type="ECO:0000256" key="4">
    <source>
        <dbReference type="ARBA" id="ARBA00022932"/>
    </source>
</evidence>
<dbReference type="Gene3D" id="1.10.132.60">
    <property type="entry name" value="DNA polymerase family B, C-terminal domain"/>
    <property type="match status" value="1"/>
</dbReference>
<evidence type="ECO:0000313" key="9">
    <source>
        <dbReference type="Proteomes" id="UP001153678"/>
    </source>
</evidence>
<dbReference type="Pfam" id="PF00136">
    <property type="entry name" value="DNA_pol_B"/>
    <property type="match status" value="1"/>
</dbReference>
<keyword evidence="3" id="KW-0548">Nucleotidyltransferase</keyword>
<evidence type="ECO:0000256" key="6">
    <source>
        <dbReference type="ARBA" id="ARBA00049244"/>
    </source>
</evidence>
<dbReference type="Proteomes" id="UP001153678">
    <property type="component" value="Unassembled WGS sequence"/>
</dbReference>
<evidence type="ECO:0000256" key="2">
    <source>
        <dbReference type="ARBA" id="ARBA00022679"/>
    </source>
</evidence>
<protein>
    <recommendedName>
        <fullName evidence="1">DNA-directed DNA polymerase</fullName>
        <ecNumber evidence="1">2.7.7.7</ecNumber>
    </recommendedName>
</protein>
<dbReference type="EC" id="2.7.7.7" evidence="1"/>
<dbReference type="GO" id="GO:0000166">
    <property type="term" value="F:nucleotide binding"/>
    <property type="evidence" value="ECO:0007669"/>
    <property type="project" value="InterPro"/>
</dbReference>
<evidence type="ECO:0000313" key="8">
    <source>
        <dbReference type="EMBL" id="CAI2185394.1"/>
    </source>
</evidence>